<evidence type="ECO:0000256" key="1">
    <source>
        <dbReference type="SAM" id="Phobius"/>
    </source>
</evidence>
<dbReference type="KEGG" id="ccb:Clocel_4219"/>
<keyword evidence="3" id="KW-1185">Reference proteome</keyword>
<keyword evidence="1" id="KW-1133">Transmembrane helix</keyword>
<accession>D9SN88</accession>
<evidence type="ECO:0000313" key="3">
    <source>
        <dbReference type="Proteomes" id="UP000002730"/>
    </source>
</evidence>
<dbReference type="OrthoDB" id="2388369at2"/>
<dbReference type="Pfam" id="PF12730">
    <property type="entry name" value="ABC2_membrane_4"/>
    <property type="match status" value="1"/>
</dbReference>
<dbReference type="Proteomes" id="UP000002730">
    <property type="component" value="Chromosome"/>
</dbReference>
<sequence>MKNILKSEIYKLKNSSYYWIINVSIAVVIIFYCVYLRFFNDMDRVILISNSIPSKFNLIINVLMIFSFIYQEEYQYDTLKNSVILTGNKTSIFFGKQIVQSLIVILSYTMVLLLFLLSILVFKKGSDYSFAQVESLVIYFAILIPIILRALAFLNVITILGKNDYVIFAVYLIIVNFSDIFLSLASSVFQKLEFLREYTIQSQVNQIIGMNMNGNEIVKTLVVNLGVFTLYSIMSVILYKRSEV</sequence>
<dbReference type="STRING" id="573061.Clocel_4219"/>
<dbReference type="EMBL" id="CP002160">
    <property type="protein sequence ID" value="ADL53880.1"/>
    <property type="molecule type" value="Genomic_DNA"/>
</dbReference>
<evidence type="ECO:0000313" key="2">
    <source>
        <dbReference type="EMBL" id="ADL53880.1"/>
    </source>
</evidence>
<dbReference type="RefSeq" id="WP_010074233.1">
    <property type="nucleotide sequence ID" value="NC_014393.1"/>
</dbReference>
<keyword evidence="1" id="KW-0472">Membrane</keyword>
<dbReference type="AlphaFoldDB" id="D9SN88"/>
<feature type="transmembrane region" description="Helical" evidence="1">
    <location>
        <begin position="166"/>
        <end position="189"/>
    </location>
</feature>
<gene>
    <name evidence="2" type="ordered locus">Clocel_4219</name>
</gene>
<proteinExistence type="predicted"/>
<organism evidence="2 3">
    <name type="scientific">Clostridium cellulovorans (strain ATCC 35296 / DSM 3052 / OCM 3 / 743B)</name>
    <dbReference type="NCBI Taxonomy" id="573061"/>
    <lineage>
        <taxon>Bacteria</taxon>
        <taxon>Bacillati</taxon>
        <taxon>Bacillota</taxon>
        <taxon>Clostridia</taxon>
        <taxon>Eubacteriales</taxon>
        <taxon>Clostridiaceae</taxon>
        <taxon>Clostridium</taxon>
    </lineage>
</organism>
<feature type="transmembrane region" description="Helical" evidence="1">
    <location>
        <begin position="221"/>
        <end position="239"/>
    </location>
</feature>
<feature type="transmembrane region" description="Helical" evidence="1">
    <location>
        <begin position="17"/>
        <end position="40"/>
    </location>
</feature>
<feature type="transmembrane region" description="Helical" evidence="1">
    <location>
        <begin position="52"/>
        <end position="70"/>
    </location>
</feature>
<protein>
    <recommendedName>
        <fullName evidence="4">ABC-2 family transporter protein</fullName>
    </recommendedName>
</protein>
<keyword evidence="1" id="KW-0812">Transmembrane</keyword>
<evidence type="ECO:0008006" key="4">
    <source>
        <dbReference type="Google" id="ProtNLM"/>
    </source>
</evidence>
<feature type="transmembrane region" description="Helical" evidence="1">
    <location>
        <begin position="136"/>
        <end position="160"/>
    </location>
</feature>
<dbReference type="HOGENOM" id="CLU_1136493_0_0_9"/>
<feature type="transmembrane region" description="Helical" evidence="1">
    <location>
        <begin position="98"/>
        <end position="122"/>
    </location>
</feature>
<name>D9SN88_CLOC7</name>
<reference evidence="2 3" key="1">
    <citation type="submission" date="2010-08" db="EMBL/GenBank/DDBJ databases">
        <title>Complete sequence of Clostridium cellulovorans 743B.</title>
        <authorList>
            <consortium name="US DOE Joint Genome Institute"/>
            <person name="Lucas S."/>
            <person name="Copeland A."/>
            <person name="Lapidus A."/>
            <person name="Cheng J.-F."/>
            <person name="Bruce D."/>
            <person name="Goodwin L."/>
            <person name="Pitluck S."/>
            <person name="Chertkov O."/>
            <person name="Detter J.C."/>
            <person name="Han C."/>
            <person name="Tapia R."/>
            <person name="Land M."/>
            <person name="Hauser L."/>
            <person name="Chang Y.-J."/>
            <person name="Jeffries C."/>
            <person name="Kyrpides N."/>
            <person name="Ivanova N."/>
            <person name="Mikhailova N."/>
            <person name="Hemme C.L."/>
            <person name="Woyke T."/>
        </authorList>
    </citation>
    <scope>NUCLEOTIDE SEQUENCE [LARGE SCALE GENOMIC DNA]</scope>
    <source>
        <strain evidence="3">ATCC 35296 / DSM 3052 / OCM 3 / 743B</strain>
    </source>
</reference>